<dbReference type="EMBL" id="JELX01001731">
    <property type="protein sequence ID" value="KYF57915.1"/>
    <property type="molecule type" value="Genomic_DNA"/>
</dbReference>
<dbReference type="PRINTS" id="PR00032">
    <property type="entry name" value="HTHARAC"/>
</dbReference>
<dbReference type="PROSITE" id="PS01124">
    <property type="entry name" value="HTH_ARAC_FAMILY_2"/>
    <property type="match status" value="1"/>
</dbReference>
<gene>
    <name evidence="5" type="ORF">BE04_39280</name>
</gene>
<keyword evidence="1" id="KW-0805">Transcription regulation</keyword>
<proteinExistence type="predicted"/>
<evidence type="ECO:0000259" key="4">
    <source>
        <dbReference type="PROSITE" id="PS01124"/>
    </source>
</evidence>
<dbReference type="GO" id="GO:0043565">
    <property type="term" value="F:sequence-specific DNA binding"/>
    <property type="evidence" value="ECO:0007669"/>
    <property type="project" value="InterPro"/>
</dbReference>
<reference evidence="5 6" key="1">
    <citation type="submission" date="2014-02" db="EMBL/GenBank/DDBJ databases">
        <title>The small core and large imbalanced accessory genome model reveals a collaborative survival strategy of Sorangium cellulosum strains in nature.</title>
        <authorList>
            <person name="Han K."/>
            <person name="Peng R."/>
            <person name="Blom J."/>
            <person name="Li Y.-Z."/>
        </authorList>
    </citation>
    <scope>NUCLEOTIDE SEQUENCE [LARGE SCALE GENOMIC DNA]</scope>
    <source>
        <strain evidence="5 6">So0157-18</strain>
    </source>
</reference>
<dbReference type="InterPro" id="IPR009057">
    <property type="entry name" value="Homeodomain-like_sf"/>
</dbReference>
<dbReference type="PANTHER" id="PTHR46796:SF7">
    <property type="entry name" value="ARAC FAMILY TRANSCRIPTIONAL REGULATOR"/>
    <property type="match status" value="1"/>
</dbReference>
<dbReference type="Pfam" id="PF12852">
    <property type="entry name" value="Cupin_6"/>
    <property type="match status" value="1"/>
</dbReference>
<dbReference type="Proteomes" id="UP000075604">
    <property type="component" value="Unassembled WGS sequence"/>
</dbReference>
<evidence type="ECO:0000313" key="6">
    <source>
        <dbReference type="Proteomes" id="UP000075604"/>
    </source>
</evidence>
<name>A0A150PQD4_SORCE</name>
<dbReference type="InterPro" id="IPR018062">
    <property type="entry name" value="HTH_AraC-typ_CS"/>
</dbReference>
<evidence type="ECO:0000256" key="1">
    <source>
        <dbReference type="ARBA" id="ARBA00023015"/>
    </source>
</evidence>
<dbReference type="InterPro" id="IPR020449">
    <property type="entry name" value="Tscrpt_reg_AraC-type_HTH"/>
</dbReference>
<organism evidence="5 6">
    <name type="scientific">Sorangium cellulosum</name>
    <name type="common">Polyangium cellulosum</name>
    <dbReference type="NCBI Taxonomy" id="56"/>
    <lineage>
        <taxon>Bacteria</taxon>
        <taxon>Pseudomonadati</taxon>
        <taxon>Myxococcota</taxon>
        <taxon>Polyangia</taxon>
        <taxon>Polyangiales</taxon>
        <taxon>Polyangiaceae</taxon>
        <taxon>Sorangium</taxon>
    </lineage>
</organism>
<sequence length="314" mass="34143">MDVLTEIMALLRTQGHLYGRLELTAPFGLQFPGKKGICLIVTRGSCLLGVDEQALVPLVGGDFVFLPAPEAYSLRSSPRARLRAAEDVTPPEAFYRSRLIAHGGGGAPVTVVAGCFTFASPDSELLVRHLPPMLHLAASDAHAAPWFQSTLQFIAAEIAQGLPGSPAVVDRLAEVLFVQAMRARIQASLPAGSQSWLRALADPQIGEALRQMHAAPGRAWTVPELARVASMSRSAFAARFRELVGETPLDHLTQWRMVRAASMMRENRPIKLAAIATAVGYESESSFGKVFRRVMGVSPGRYRRKHRLDEARAD</sequence>
<comment type="caution">
    <text evidence="5">The sequence shown here is derived from an EMBL/GenBank/DDBJ whole genome shotgun (WGS) entry which is preliminary data.</text>
</comment>
<dbReference type="Pfam" id="PF12833">
    <property type="entry name" value="HTH_18"/>
    <property type="match status" value="1"/>
</dbReference>
<dbReference type="InterPro" id="IPR050204">
    <property type="entry name" value="AraC_XylS_family_regulators"/>
</dbReference>
<evidence type="ECO:0000256" key="3">
    <source>
        <dbReference type="ARBA" id="ARBA00023163"/>
    </source>
</evidence>
<evidence type="ECO:0000256" key="2">
    <source>
        <dbReference type="ARBA" id="ARBA00023125"/>
    </source>
</evidence>
<dbReference type="PROSITE" id="PS00041">
    <property type="entry name" value="HTH_ARAC_FAMILY_1"/>
    <property type="match status" value="1"/>
</dbReference>
<dbReference type="SUPFAM" id="SSF46689">
    <property type="entry name" value="Homeodomain-like"/>
    <property type="match status" value="2"/>
</dbReference>
<keyword evidence="3" id="KW-0804">Transcription</keyword>
<evidence type="ECO:0000313" key="5">
    <source>
        <dbReference type="EMBL" id="KYF57915.1"/>
    </source>
</evidence>
<protein>
    <submittedName>
        <fullName evidence="5">AraC family transcriptional regulator</fullName>
    </submittedName>
</protein>
<dbReference type="GO" id="GO:0003700">
    <property type="term" value="F:DNA-binding transcription factor activity"/>
    <property type="evidence" value="ECO:0007669"/>
    <property type="project" value="InterPro"/>
</dbReference>
<feature type="domain" description="HTH araC/xylS-type" evidence="4">
    <location>
        <begin position="206"/>
        <end position="305"/>
    </location>
</feature>
<dbReference type="InterPro" id="IPR018060">
    <property type="entry name" value="HTH_AraC"/>
</dbReference>
<keyword evidence="2" id="KW-0238">DNA-binding</keyword>
<dbReference type="InterPro" id="IPR032783">
    <property type="entry name" value="AraC_lig"/>
</dbReference>
<accession>A0A150PQD4</accession>
<dbReference type="Gene3D" id="1.10.10.60">
    <property type="entry name" value="Homeodomain-like"/>
    <property type="match status" value="2"/>
</dbReference>
<dbReference type="PANTHER" id="PTHR46796">
    <property type="entry name" value="HTH-TYPE TRANSCRIPTIONAL ACTIVATOR RHAS-RELATED"/>
    <property type="match status" value="1"/>
</dbReference>
<dbReference type="AlphaFoldDB" id="A0A150PQD4"/>
<dbReference type="SMART" id="SM00342">
    <property type="entry name" value="HTH_ARAC"/>
    <property type="match status" value="1"/>
</dbReference>